<dbReference type="SMART" id="SM00388">
    <property type="entry name" value="HisKA"/>
    <property type="match status" value="1"/>
</dbReference>
<dbReference type="InterPro" id="IPR003661">
    <property type="entry name" value="HisK_dim/P_dom"/>
</dbReference>
<sequence length="461" mass="50970">MFFPRNEATNAGDPPPSIKAHLFKKLAWSMAAIWLITAMLILIFAPVEYQESLDRRAVRTAQMVLAFASVMPDRVVQQPTLDDVLSDKLELEEFLIVIRRDGHPIYSSLAGGLRLDITLPLDGTARIGSETYDLFGLEDRATRTEVIVGVSKAEAFFASVEIAGLAIGLLTIAMFFVLSAVRMGIRSGLEPLDSFAKNVEQRDGRDLTPLGTEATPIEMKPIAMALNGFMGRLKQVMDQEREFISNAAHELRTPLTAIRAQVEQIDPDPEHPTESQAIGNVMIAIDRADRLVHQLLDLSRSQSANLGHMPETRFDLAVHLQELMADLVPIAEKRQVELSLDAPDNLFTRCQQDLLRVILRNLLENAIKYSSEQGLVAVSVRQADNGRLKIDVHDNGPGLTPEEFERAGDRFQRLGRTDRQGAGLGLAIVFELCEKLGFTLTRISKPTLGGLSLELDIPGPH</sequence>
<keyword evidence="8 11" id="KW-1133">Transmembrane helix</keyword>
<proteinExistence type="predicted"/>
<gene>
    <name evidence="14" type="ORF">DFP90_10961</name>
</gene>
<keyword evidence="6 11" id="KW-0812">Transmembrane</keyword>
<dbReference type="CDD" id="cd00075">
    <property type="entry name" value="HATPase"/>
    <property type="match status" value="1"/>
</dbReference>
<feature type="transmembrane region" description="Helical" evidence="11">
    <location>
        <begin position="155"/>
        <end position="178"/>
    </location>
</feature>
<evidence type="ECO:0000256" key="6">
    <source>
        <dbReference type="ARBA" id="ARBA00022692"/>
    </source>
</evidence>
<dbReference type="SUPFAM" id="SSF55874">
    <property type="entry name" value="ATPase domain of HSP90 chaperone/DNA topoisomerase II/histidine kinase"/>
    <property type="match status" value="1"/>
</dbReference>
<dbReference type="GO" id="GO:0005886">
    <property type="term" value="C:plasma membrane"/>
    <property type="evidence" value="ECO:0007669"/>
    <property type="project" value="TreeGrafter"/>
</dbReference>
<dbReference type="InterPro" id="IPR003594">
    <property type="entry name" value="HATPase_dom"/>
</dbReference>
<reference evidence="14 15" key="1">
    <citation type="submission" date="2018-07" db="EMBL/GenBank/DDBJ databases">
        <title>Genomic Encyclopedia of Type Strains, Phase III (KMG-III): the genomes of soil and plant-associated and newly described type strains.</title>
        <authorList>
            <person name="Whitman W."/>
        </authorList>
    </citation>
    <scope>NUCLEOTIDE SEQUENCE [LARGE SCALE GENOMIC DNA]</scope>
    <source>
        <strain evidence="14 15">CECT 8488</strain>
    </source>
</reference>
<dbReference type="Gene3D" id="3.30.565.10">
    <property type="entry name" value="Histidine kinase-like ATPase, C-terminal domain"/>
    <property type="match status" value="1"/>
</dbReference>
<dbReference type="InterPro" id="IPR003660">
    <property type="entry name" value="HAMP_dom"/>
</dbReference>
<comment type="caution">
    <text evidence="14">The sequence shown here is derived from an EMBL/GenBank/DDBJ whole genome shotgun (WGS) entry which is preliminary data.</text>
</comment>
<dbReference type="OrthoDB" id="9809766at2"/>
<dbReference type="EMBL" id="QRDW01000009">
    <property type="protein sequence ID" value="RED47697.1"/>
    <property type="molecule type" value="Genomic_DNA"/>
</dbReference>
<evidence type="ECO:0000256" key="5">
    <source>
        <dbReference type="ARBA" id="ARBA00022679"/>
    </source>
</evidence>
<dbReference type="Proteomes" id="UP000256845">
    <property type="component" value="Unassembled WGS sequence"/>
</dbReference>
<organism evidence="14 15">
    <name type="scientific">Aestuariispira insulae</name>
    <dbReference type="NCBI Taxonomy" id="1461337"/>
    <lineage>
        <taxon>Bacteria</taxon>
        <taxon>Pseudomonadati</taxon>
        <taxon>Pseudomonadota</taxon>
        <taxon>Alphaproteobacteria</taxon>
        <taxon>Rhodospirillales</taxon>
        <taxon>Kiloniellaceae</taxon>
        <taxon>Aestuariispira</taxon>
    </lineage>
</organism>
<dbReference type="Gene3D" id="1.10.287.130">
    <property type="match status" value="1"/>
</dbReference>
<evidence type="ECO:0000256" key="11">
    <source>
        <dbReference type="SAM" id="Phobius"/>
    </source>
</evidence>
<comment type="subcellular location">
    <subcellularLocation>
        <location evidence="2">Membrane</location>
    </subcellularLocation>
</comment>
<keyword evidence="9" id="KW-0902">Two-component regulatory system</keyword>
<dbReference type="InterPro" id="IPR050428">
    <property type="entry name" value="TCS_sensor_his_kinase"/>
</dbReference>
<evidence type="ECO:0000256" key="2">
    <source>
        <dbReference type="ARBA" id="ARBA00004370"/>
    </source>
</evidence>
<dbReference type="InterPro" id="IPR036890">
    <property type="entry name" value="HATPase_C_sf"/>
</dbReference>
<feature type="domain" description="Histidine kinase" evidence="12">
    <location>
        <begin position="246"/>
        <end position="461"/>
    </location>
</feature>
<dbReference type="RefSeq" id="WP_115937851.1">
    <property type="nucleotide sequence ID" value="NZ_QRDW01000009.1"/>
</dbReference>
<keyword evidence="7 14" id="KW-0418">Kinase</keyword>
<dbReference type="SMART" id="SM00387">
    <property type="entry name" value="HATPase_c"/>
    <property type="match status" value="1"/>
</dbReference>
<evidence type="ECO:0000313" key="14">
    <source>
        <dbReference type="EMBL" id="RED47697.1"/>
    </source>
</evidence>
<dbReference type="EC" id="2.7.13.3" evidence="3"/>
<keyword evidence="5" id="KW-0808">Transferase</keyword>
<evidence type="ECO:0000256" key="7">
    <source>
        <dbReference type="ARBA" id="ARBA00022777"/>
    </source>
</evidence>
<feature type="transmembrane region" description="Helical" evidence="11">
    <location>
        <begin position="26"/>
        <end position="47"/>
    </location>
</feature>
<evidence type="ECO:0000256" key="10">
    <source>
        <dbReference type="ARBA" id="ARBA00023136"/>
    </source>
</evidence>
<accession>A0A3D9HDZ3</accession>
<dbReference type="PROSITE" id="PS50885">
    <property type="entry name" value="HAMP"/>
    <property type="match status" value="1"/>
</dbReference>
<evidence type="ECO:0000256" key="4">
    <source>
        <dbReference type="ARBA" id="ARBA00022553"/>
    </source>
</evidence>
<dbReference type="GO" id="GO:0000155">
    <property type="term" value="F:phosphorelay sensor kinase activity"/>
    <property type="evidence" value="ECO:0007669"/>
    <property type="project" value="InterPro"/>
</dbReference>
<evidence type="ECO:0000256" key="1">
    <source>
        <dbReference type="ARBA" id="ARBA00000085"/>
    </source>
</evidence>
<dbReference type="CDD" id="cd00082">
    <property type="entry name" value="HisKA"/>
    <property type="match status" value="1"/>
</dbReference>
<dbReference type="PANTHER" id="PTHR45436:SF5">
    <property type="entry name" value="SENSOR HISTIDINE KINASE TRCS"/>
    <property type="match status" value="1"/>
</dbReference>
<name>A0A3D9HDZ3_9PROT</name>
<feature type="domain" description="HAMP" evidence="13">
    <location>
        <begin position="186"/>
        <end position="238"/>
    </location>
</feature>
<evidence type="ECO:0000256" key="3">
    <source>
        <dbReference type="ARBA" id="ARBA00012438"/>
    </source>
</evidence>
<evidence type="ECO:0000259" key="12">
    <source>
        <dbReference type="PROSITE" id="PS50109"/>
    </source>
</evidence>
<dbReference type="InterPro" id="IPR004358">
    <property type="entry name" value="Sig_transdc_His_kin-like_C"/>
</dbReference>
<evidence type="ECO:0000256" key="9">
    <source>
        <dbReference type="ARBA" id="ARBA00023012"/>
    </source>
</evidence>
<keyword evidence="15" id="KW-1185">Reference proteome</keyword>
<dbReference type="PROSITE" id="PS50109">
    <property type="entry name" value="HIS_KIN"/>
    <property type="match status" value="1"/>
</dbReference>
<keyword evidence="10 11" id="KW-0472">Membrane</keyword>
<dbReference type="AlphaFoldDB" id="A0A3D9HDZ3"/>
<dbReference type="PANTHER" id="PTHR45436">
    <property type="entry name" value="SENSOR HISTIDINE KINASE YKOH"/>
    <property type="match status" value="1"/>
</dbReference>
<protein>
    <recommendedName>
        <fullName evidence="3">histidine kinase</fullName>
        <ecNumber evidence="3">2.7.13.3</ecNumber>
    </recommendedName>
</protein>
<keyword evidence="4" id="KW-0597">Phosphoprotein</keyword>
<dbReference type="SUPFAM" id="SSF47384">
    <property type="entry name" value="Homodimeric domain of signal transducing histidine kinase"/>
    <property type="match status" value="1"/>
</dbReference>
<evidence type="ECO:0000256" key="8">
    <source>
        <dbReference type="ARBA" id="ARBA00022989"/>
    </source>
</evidence>
<dbReference type="InterPro" id="IPR005467">
    <property type="entry name" value="His_kinase_dom"/>
</dbReference>
<evidence type="ECO:0000259" key="13">
    <source>
        <dbReference type="PROSITE" id="PS50885"/>
    </source>
</evidence>
<dbReference type="PRINTS" id="PR00344">
    <property type="entry name" value="BCTRLSENSOR"/>
</dbReference>
<dbReference type="InterPro" id="IPR036097">
    <property type="entry name" value="HisK_dim/P_sf"/>
</dbReference>
<evidence type="ECO:0000313" key="15">
    <source>
        <dbReference type="Proteomes" id="UP000256845"/>
    </source>
</evidence>
<comment type="catalytic activity">
    <reaction evidence="1">
        <text>ATP + protein L-histidine = ADP + protein N-phospho-L-histidine.</text>
        <dbReference type="EC" id="2.7.13.3"/>
    </reaction>
</comment>
<dbReference type="Pfam" id="PF02518">
    <property type="entry name" value="HATPase_c"/>
    <property type="match status" value="1"/>
</dbReference>
<dbReference type="Pfam" id="PF00512">
    <property type="entry name" value="HisKA"/>
    <property type="match status" value="1"/>
</dbReference>